<gene>
    <name evidence="4" type="ORF">RAS12_10680</name>
</gene>
<feature type="chain" id="PRO_5046802054" evidence="1">
    <location>
        <begin position="36"/>
        <end position="356"/>
    </location>
</feature>
<organism evidence="4 5">
    <name type="scientific">Achromobacter seleniivolatilans</name>
    <dbReference type="NCBI Taxonomy" id="3047478"/>
    <lineage>
        <taxon>Bacteria</taxon>
        <taxon>Pseudomonadati</taxon>
        <taxon>Pseudomonadota</taxon>
        <taxon>Betaproteobacteria</taxon>
        <taxon>Burkholderiales</taxon>
        <taxon>Alcaligenaceae</taxon>
        <taxon>Achromobacter</taxon>
    </lineage>
</organism>
<name>A0ABY9M728_9BURK</name>
<dbReference type="Proteomes" id="UP001234798">
    <property type="component" value="Chromosome"/>
</dbReference>
<dbReference type="SUPFAM" id="SSF160935">
    <property type="entry name" value="VPA0735-like"/>
    <property type="match status" value="1"/>
</dbReference>
<evidence type="ECO:0000256" key="1">
    <source>
        <dbReference type="SAM" id="SignalP"/>
    </source>
</evidence>
<dbReference type="PANTHER" id="PTHR36509">
    <property type="entry name" value="BLL3101 PROTEIN"/>
    <property type="match status" value="1"/>
</dbReference>
<feature type="domain" description="DUF1214" evidence="2">
    <location>
        <begin position="256"/>
        <end position="339"/>
    </location>
</feature>
<proteinExistence type="predicted"/>
<dbReference type="Pfam" id="PF06863">
    <property type="entry name" value="DUF1254"/>
    <property type="match status" value="1"/>
</dbReference>
<keyword evidence="1" id="KW-0732">Signal</keyword>
<keyword evidence="5" id="KW-1185">Reference proteome</keyword>
<dbReference type="Gene3D" id="2.60.120.600">
    <property type="entry name" value="Domain of unknown function DUF1214, C-terminal domain"/>
    <property type="match status" value="1"/>
</dbReference>
<dbReference type="InterPro" id="IPR037049">
    <property type="entry name" value="DUF1214_C_sf"/>
</dbReference>
<dbReference type="InterPro" id="IPR010679">
    <property type="entry name" value="DUF1254"/>
</dbReference>
<evidence type="ECO:0000313" key="4">
    <source>
        <dbReference type="EMBL" id="WMD22809.1"/>
    </source>
</evidence>
<sequence length="356" mass="38448">MPARGSIRHKRLYMSYSSASCIVALTLATLGSASAQSASDPAILVGVNNFARAESDLYMGKMVAAGSLGRFIHSRAPTAIDAQNVVRMNRDTLYSEAVFDLDAGPVTIKMPEAGARFMSMQVVDENHYVPAVFYGAGSHTLAKEQIGTRYVFVAIRTLVDPANPKDLEQVHALQDAIKVSQANAGTFVVPKWDQASQNKVRDALNVLGATIPNYNESFGPKGTVNPIHHLIGTATGWGGNPSKDAIYLSGEVPKNDGKTVYRLKVGSVPVKSFWSVAVYNADGYFEKNPYDAYSLNNLTAVKSSDGSIDIQLGGCDGKIPNCLPITPGWNYTVRLYQPSDDVLNGKWSFPQPQPQL</sequence>
<feature type="signal peptide" evidence="1">
    <location>
        <begin position="1"/>
        <end position="35"/>
    </location>
</feature>
<reference evidence="4 5" key="1">
    <citation type="submission" date="2023-08" db="EMBL/GenBank/DDBJ databases">
        <title>Achromobacter seleniivolatilans sp. nov., isolated from seleniferous soil.</title>
        <authorList>
            <person name="Zhang S."/>
            <person name="Li K."/>
            <person name="Peng J."/>
            <person name="Zhao Q."/>
            <person name="Wang H."/>
            <person name="Guo Y."/>
        </authorList>
    </citation>
    <scope>NUCLEOTIDE SEQUENCE [LARGE SCALE GENOMIC DNA]</scope>
    <source>
        <strain evidence="4 5">R39</strain>
    </source>
</reference>
<dbReference type="Pfam" id="PF06742">
    <property type="entry name" value="DUF1214"/>
    <property type="match status" value="1"/>
</dbReference>
<dbReference type="PANTHER" id="PTHR36509:SF2">
    <property type="entry name" value="BLL3101 PROTEIN"/>
    <property type="match status" value="1"/>
</dbReference>
<feature type="domain" description="DUF1254" evidence="3">
    <location>
        <begin position="70"/>
        <end position="127"/>
    </location>
</feature>
<dbReference type="RefSeq" id="WP_306948085.1">
    <property type="nucleotide sequence ID" value="NZ_CP132976.1"/>
</dbReference>
<protein>
    <submittedName>
        <fullName evidence="4">DUF1254 domain-containing protein</fullName>
    </submittedName>
</protein>
<dbReference type="InterPro" id="IPR037050">
    <property type="entry name" value="DUF1254_sf"/>
</dbReference>
<evidence type="ECO:0000259" key="3">
    <source>
        <dbReference type="Pfam" id="PF06863"/>
    </source>
</evidence>
<evidence type="ECO:0000259" key="2">
    <source>
        <dbReference type="Pfam" id="PF06742"/>
    </source>
</evidence>
<dbReference type="Gene3D" id="2.60.40.1610">
    <property type="entry name" value="Domain of unknown function DUF1254"/>
    <property type="match status" value="1"/>
</dbReference>
<dbReference type="InterPro" id="IPR010621">
    <property type="entry name" value="DUF1214"/>
</dbReference>
<evidence type="ECO:0000313" key="5">
    <source>
        <dbReference type="Proteomes" id="UP001234798"/>
    </source>
</evidence>
<accession>A0ABY9M728</accession>
<dbReference type="EMBL" id="CP132976">
    <property type="protein sequence ID" value="WMD22809.1"/>
    <property type="molecule type" value="Genomic_DNA"/>
</dbReference>